<keyword evidence="4" id="KW-0645">Protease</keyword>
<evidence type="ECO:0000259" key="3">
    <source>
        <dbReference type="PROSITE" id="PS51903"/>
    </source>
</evidence>
<protein>
    <submittedName>
        <fullName evidence="4">Clp protease N-terminal domain-containing protein</fullName>
    </submittedName>
</protein>
<dbReference type="PROSITE" id="PS51903">
    <property type="entry name" value="CLP_R"/>
    <property type="match status" value="1"/>
</dbReference>
<reference evidence="5" key="1">
    <citation type="journal article" date="2019" name="Int. J. Syst. Evol. Microbiol.">
        <title>The Global Catalogue of Microorganisms (GCM) 10K type strain sequencing project: providing services to taxonomists for standard genome sequencing and annotation.</title>
        <authorList>
            <consortium name="The Broad Institute Genomics Platform"/>
            <consortium name="The Broad Institute Genome Sequencing Center for Infectious Disease"/>
            <person name="Wu L."/>
            <person name="Ma J."/>
        </authorList>
    </citation>
    <scope>NUCLEOTIDE SEQUENCE [LARGE SCALE GENOMIC DNA]</scope>
    <source>
        <strain evidence="5">KLKA75</strain>
    </source>
</reference>
<feature type="domain" description="Clp R" evidence="3">
    <location>
        <begin position="2"/>
        <end position="145"/>
    </location>
</feature>
<dbReference type="InterPro" id="IPR036628">
    <property type="entry name" value="Clp_N_dom_sf"/>
</dbReference>
<dbReference type="EMBL" id="JBHSIT010000016">
    <property type="protein sequence ID" value="MFC4913350.1"/>
    <property type="molecule type" value="Genomic_DNA"/>
</dbReference>
<dbReference type="PANTHER" id="PTHR47016">
    <property type="entry name" value="ATP-DEPENDENT CLP PROTEASE ATP-BINDING SUBUNIT CLPT1, CHLOROPLASTIC"/>
    <property type="match status" value="1"/>
</dbReference>
<sequence>MFERFSDDARQVIVLSQDEARRLRHSAIGTEHLLLGLARVDEPGVGSVLARAGLDLDRLRAEIVKLRPADEGDPPDPVPFTPRAKKVMELGLREANRLGSQVIVPGHLLLGVIREGGGLAARVLADATGDLKVVRLELERSLRGRAPRLSPLTSVHPGRVALDEDRLDRLEARLAAIEAHLARLTTDEAHLARLAANETYLARLTAIEAHLARLTGRRDDKDDRPGS</sequence>
<dbReference type="GO" id="GO:0008233">
    <property type="term" value="F:peptidase activity"/>
    <property type="evidence" value="ECO:0007669"/>
    <property type="project" value="UniProtKB-KW"/>
</dbReference>
<dbReference type="RefSeq" id="WP_378264183.1">
    <property type="nucleotide sequence ID" value="NZ_JBHSIT010000016.1"/>
</dbReference>
<name>A0ABV9UCJ5_9ACTN</name>
<keyword evidence="5" id="KW-1185">Reference proteome</keyword>
<dbReference type="Proteomes" id="UP001595872">
    <property type="component" value="Unassembled WGS sequence"/>
</dbReference>
<keyword evidence="1" id="KW-0677">Repeat</keyword>
<evidence type="ECO:0000313" key="4">
    <source>
        <dbReference type="EMBL" id="MFC4913350.1"/>
    </source>
</evidence>
<dbReference type="PANTHER" id="PTHR47016:SF5">
    <property type="entry name" value="CLP DOMAIN SUPERFAMILY PROTEIN"/>
    <property type="match status" value="1"/>
</dbReference>
<gene>
    <name evidence="4" type="ORF">ACFPCY_39045</name>
</gene>
<dbReference type="InterPro" id="IPR044217">
    <property type="entry name" value="CLPT1/2"/>
</dbReference>
<keyword evidence="4" id="KW-0378">Hydrolase</keyword>
<dbReference type="SUPFAM" id="SSF81923">
    <property type="entry name" value="Double Clp-N motif"/>
    <property type="match status" value="2"/>
</dbReference>
<dbReference type="Pfam" id="PF02861">
    <property type="entry name" value="Clp_N"/>
    <property type="match status" value="1"/>
</dbReference>
<comment type="caution">
    <text evidence="4">The sequence shown here is derived from an EMBL/GenBank/DDBJ whole genome shotgun (WGS) entry which is preliminary data.</text>
</comment>
<accession>A0ABV9UCJ5</accession>
<feature type="coiled-coil region" evidence="2">
    <location>
        <begin position="160"/>
        <end position="187"/>
    </location>
</feature>
<dbReference type="GO" id="GO:0006508">
    <property type="term" value="P:proteolysis"/>
    <property type="evidence" value="ECO:0007669"/>
    <property type="project" value="UniProtKB-KW"/>
</dbReference>
<dbReference type="Gene3D" id="1.10.1780.10">
    <property type="entry name" value="Clp, N-terminal domain"/>
    <property type="match status" value="1"/>
</dbReference>
<keyword evidence="2" id="KW-0175">Coiled coil</keyword>
<evidence type="ECO:0000256" key="2">
    <source>
        <dbReference type="SAM" id="Coils"/>
    </source>
</evidence>
<evidence type="ECO:0000256" key="1">
    <source>
        <dbReference type="PROSITE-ProRule" id="PRU01251"/>
    </source>
</evidence>
<organism evidence="4 5">
    <name type="scientific">Actinomadura gamaensis</name>
    <dbReference type="NCBI Taxonomy" id="1763541"/>
    <lineage>
        <taxon>Bacteria</taxon>
        <taxon>Bacillati</taxon>
        <taxon>Actinomycetota</taxon>
        <taxon>Actinomycetes</taxon>
        <taxon>Streptosporangiales</taxon>
        <taxon>Thermomonosporaceae</taxon>
        <taxon>Actinomadura</taxon>
    </lineage>
</organism>
<evidence type="ECO:0000313" key="5">
    <source>
        <dbReference type="Proteomes" id="UP001595872"/>
    </source>
</evidence>
<proteinExistence type="predicted"/>
<dbReference type="InterPro" id="IPR004176">
    <property type="entry name" value="Clp_R_N"/>
</dbReference>